<comment type="caution">
    <text evidence="1">The sequence shown here is derived from an EMBL/GenBank/DDBJ whole genome shotgun (WGS) entry which is preliminary data.</text>
</comment>
<dbReference type="RefSeq" id="WP_163096782.1">
    <property type="nucleotide sequence ID" value="NZ_CP127523.1"/>
</dbReference>
<name>A0A845U7L9_9PROT</name>
<accession>A0A845U7L9</accession>
<sequence length="147" mass="16637">MPDGDHIMRHIPWSKLRKDENDNVLGFLPQAFQLRPQENSLSVNWLEFFDGNHAARTKKTIQELRKAKHIGQKIAFGIGNVGNIQKICKQNGGAIKIVYAPTIGISSHTEIRSLPRDDLVVLDALDTQAFLECVYNADIEEERSQNE</sequence>
<protein>
    <submittedName>
        <fullName evidence="1">Uncharacterized protein</fullName>
    </submittedName>
</protein>
<proteinExistence type="predicted"/>
<gene>
    <name evidence="1" type="ORF">GL267_03975</name>
</gene>
<dbReference type="EMBL" id="WNJL01000016">
    <property type="protein sequence ID" value="NDU41831.1"/>
    <property type="molecule type" value="Genomic_DNA"/>
</dbReference>
<evidence type="ECO:0000313" key="1">
    <source>
        <dbReference type="EMBL" id="NDU41831.1"/>
    </source>
</evidence>
<dbReference type="AlphaFoldDB" id="A0A845U7L9"/>
<reference evidence="1" key="1">
    <citation type="submission" date="2019-11" db="EMBL/GenBank/DDBJ databases">
        <title>Acidithiobacillus ferrianus sp. nov.: a facultatively anaerobic and extremely acidophilic chemolithoautotroph.</title>
        <authorList>
            <person name="Norris P.R."/>
            <person name="Falagan C."/>
            <person name="Moya-Beltran A."/>
            <person name="Castro M."/>
            <person name="Quatrini R."/>
            <person name="Johnson D.B."/>
        </authorList>
    </citation>
    <scope>NUCLEOTIDE SEQUENCE [LARGE SCALE GENOMIC DNA]</scope>
    <source>
        <strain evidence="1">MG</strain>
    </source>
</reference>
<organism evidence="1">
    <name type="scientific">Acidithiobacillus ferrianus</name>
    <dbReference type="NCBI Taxonomy" id="2678518"/>
    <lineage>
        <taxon>Bacteria</taxon>
        <taxon>Pseudomonadati</taxon>
        <taxon>Pseudomonadota</taxon>
        <taxon>Acidithiobacillia</taxon>
        <taxon>Acidithiobacillales</taxon>
        <taxon>Acidithiobacillaceae</taxon>
        <taxon>Acidithiobacillus</taxon>
    </lineage>
</organism>